<evidence type="ECO:0000313" key="8">
    <source>
        <dbReference type="Proteomes" id="UP000186406"/>
    </source>
</evidence>
<keyword evidence="8" id="KW-1185">Reference proteome</keyword>
<comment type="pathway">
    <text evidence="5">Amino-acid biosynthesis; L-arginine biosynthesis; N(2)-acetyl-L-ornithine from L-glutamate: step 4/4.</text>
</comment>
<dbReference type="AlphaFoldDB" id="A0A1M7ZJW7"/>
<dbReference type="UniPathway" id="UPA00068">
    <property type="reaction ID" value="UER00109"/>
</dbReference>
<dbReference type="NCBIfam" id="TIGR00707">
    <property type="entry name" value="argD"/>
    <property type="match status" value="1"/>
</dbReference>
<dbReference type="Pfam" id="PF00202">
    <property type="entry name" value="Aminotran_3"/>
    <property type="match status" value="1"/>
</dbReference>
<dbReference type="InterPro" id="IPR050103">
    <property type="entry name" value="Class-III_PLP-dep_AT"/>
</dbReference>
<keyword evidence="1 5" id="KW-0055">Arginine biosynthesis</keyword>
<feature type="binding site" evidence="5">
    <location>
        <begin position="105"/>
        <end position="106"/>
    </location>
    <ligand>
        <name>pyridoxal 5'-phosphate</name>
        <dbReference type="ChEBI" id="CHEBI:597326"/>
    </ligand>
</feature>
<dbReference type="PROSITE" id="PS00600">
    <property type="entry name" value="AA_TRANSFER_CLASS_3"/>
    <property type="match status" value="1"/>
</dbReference>
<comment type="cofactor">
    <cofactor evidence="5">
        <name>pyridoxal 5'-phosphate</name>
        <dbReference type="ChEBI" id="CHEBI:597326"/>
    </cofactor>
    <text evidence="5">Binds 1 pyridoxal phosphate per subunit.</text>
</comment>
<dbReference type="PIRSF" id="PIRSF000521">
    <property type="entry name" value="Transaminase_4ab_Lys_Orn"/>
    <property type="match status" value="1"/>
</dbReference>
<sequence length="427" mass="44823">MVSSNSVPPGSSSLYPTFARVDLSFESGEGAWLNGSDGRRYLDFGSGIAVTSLGHAHPRLVAALQEQAARVWHVSNIYRIPQQEALAERLTAESFADRVFFTNSGAEAVEAAIKTARRYHYVNGAPERFRIITFEGAFHGRTLATIAAGGQAKYLEGFGPKVDGFDQVPFGDLTAAEDAIGPETAAILIEPIQGEGGVRPVPHAELRALRALCDRHGLLLIFDEVQTGVGRTGELFAHSWSGITPDIMAIAKGIGGGFPLGACLATEEAAKGMTPGVHGTTFGGNPLACAVGLAVLDVMLEPGFLDEVNRISLVFKQKLAGLVDDHPQVFDLVRGEGLLIGLRCNVAAAKVVGAMRAEGLLGVGAGDNTVRLLPPLTAREPEIEEAMARLEAAAARIEAELDEAELSAAEAAVAKAVAAEAPAEQKS</sequence>
<dbReference type="EMBL" id="FRXO01000003">
    <property type="protein sequence ID" value="SHO65178.1"/>
    <property type="molecule type" value="Genomic_DNA"/>
</dbReference>
<dbReference type="Gene3D" id="3.90.1150.10">
    <property type="entry name" value="Aspartate Aminotransferase, domain 1"/>
    <property type="match status" value="1"/>
</dbReference>
<organism evidence="7 8">
    <name type="scientific">Pseudoxanthobacter soli DSM 19599</name>
    <dbReference type="NCBI Taxonomy" id="1123029"/>
    <lineage>
        <taxon>Bacteria</taxon>
        <taxon>Pseudomonadati</taxon>
        <taxon>Pseudomonadota</taxon>
        <taxon>Alphaproteobacteria</taxon>
        <taxon>Hyphomicrobiales</taxon>
        <taxon>Segnochrobactraceae</taxon>
        <taxon>Pseudoxanthobacter</taxon>
    </lineage>
</organism>
<feature type="coiled-coil region" evidence="6">
    <location>
        <begin position="380"/>
        <end position="414"/>
    </location>
</feature>
<comment type="miscellaneous">
    <text evidence="5">May also have succinyldiaminopimelate aminotransferase activity, thus carrying out the corresponding step in lysine biosynthesis.</text>
</comment>
<dbReference type="PANTHER" id="PTHR11986:SF113">
    <property type="entry name" value="SUCCINYLORNITHINE TRANSAMINASE"/>
    <property type="match status" value="1"/>
</dbReference>
<dbReference type="GO" id="GO:0006526">
    <property type="term" value="P:L-arginine biosynthetic process"/>
    <property type="evidence" value="ECO:0007669"/>
    <property type="project" value="UniProtKB-UniRule"/>
</dbReference>
<evidence type="ECO:0000256" key="2">
    <source>
        <dbReference type="ARBA" id="ARBA00022576"/>
    </source>
</evidence>
<evidence type="ECO:0000313" key="7">
    <source>
        <dbReference type="EMBL" id="SHO65178.1"/>
    </source>
</evidence>
<comment type="catalytic activity">
    <reaction evidence="5">
        <text>N(2)-acetyl-L-ornithine + 2-oxoglutarate = N-acetyl-L-glutamate 5-semialdehyde + L-glutamate</text>
        <dbReference type="Rhea" id="RHEA:18049"/>
        <dbReference type="ChEBI" id="CHEBI:16810"/>
        <dbReference type="ChEBI" id="CHEBI:29123"/>
        <dbReference type="ChEBI" id="CHEBI:29985"/>
        <dbReference type="ChEBI" id="CHEBI:57805"/>
        <dbReference type="EC" id="2.6.1.11"/>
    </reaction>
</comment>
<keyword evidence="5" id="KW-0028">Amino-acid biosynthesis</keyword>
<dbReference type="STRING" id="1123029.SAMN02745172_02017"/>
<dbReference type="RefSeq" id="WP_073628086.1">
    <property type="nucleotide sequence ID" value="NZ_FRXO01000003.1"/>
</dbReference>
<dbReference type="InterPro" id="IPR015421">
    <property type="entry name" value="PyrdxlP-dep_Trfase_major"/>
</dbReference>
<dbReference type="InterPro" id="IPR015422">
    <property type="entry name" value="PyrdxlP-dep_Trfase_small"/>
</dbReference>
<feature type="binding site" evidence="5">
    <location>
        <begin position="223"/>
        <end position="226"/>
    </location>
    <ligand>
        <name>pyridoxal 5'-phosphate</name>
        <dbReference type="ChEBI" id="CHEBI:597326"/>
    </ligand>
</feature>
<dbReference type="Proteomes" id="UP000186406">
    <property type="component" value="Unassembled WGS sequence"/>
</dbReference>
<dbReference type="GO" id="GO:0003992">
    <property type="term" value="F:N2-acetyl-L-ornithine:2-oxoglutarate 5-aminotransferase activity"/>
    <property type="evidence" value="ECO:0007669"/>
    <property type="project" value="UniProtKB-UniRule"/>
</dbReference>
<feature type="modified residue" description="N6-(pyridoxal phosphate)lysine" evidence="5">
    <location>
        <position position="252"/>
    </location>
</feature>
<dbReference type="GO" id="GO:0005737">
    <property type="term" value="C:cytoplasm"/>
    <property type="evidence" value="ECO:0007669"/>
    <property type="project" value="UniProtKB-SubCell"/>
</dbReference>
<dbReference type="GO" id="GO:0042802">
    <property type="term" value="F:identical protein binding"/>
    <property type="evidence" value="ECO:0007669"/>
    <property type="project" value="TreeGrafter"/>
</dbReference>
<proteinExistence type="inferred from homology"/>
<feature type="binding site" evidence="5">
    <location>
        <position position="280"/>
    </location>
    <ligand>
        <name>N(2)-acetyl-L-ornithine</name>
        <dbReference type="ChEBI" id="CHEBI:57805"/>
    </ligand>
</feature>
<dbReference type="CDD" id="cd00610">
    <property type="entry name" value="OAT_like"/>
    <property type="match status" value="1"/>
</dbReference>
<gene>
    <name evidence="5" type="primary">argD</name>
    <name evidence="7" type="ORF">SAMN02745172_02017</name>
</gene>
<dbReference type="InterPro" id="IPR015424">
    <property type="entry name" value="PyrdxlP-dep_Trfase"/>
</dbReference>
<reference evidence="7 8" key="1">
    <citation type="submission" date="2016-12" db="EMBL/GenBank/DDBJ databases">
        <authorList>
            <person name="Song W.-J."/>
            <person name="Kurnit D.M."/>
        </authorList>
    </citation>
    <scope>NUCLEOTIDE SEQUENCE [LARGE SCALE GENOMIC DNA]</scope>
    <source>
        <strain evidence="7 8">DSM 19599</strain>
    </source>
</reference>
<keyword evidence="3 5" id="KW-0808">Transferase</keyword>
<keyword evidence="5" id="KW-0963">Cytoplasm</keyword>
<feature type="binding site" evidence="5">
    <location>
        <position position="138"/>
    </location>
    <ligand>
        <name>pyridoxal 5'-phosphate</name>
        <dbReference type="ChEBI" id="CHEBI:597326"/>
    </ligand>
</feature>
<dbReference type="NCBIfam" id="NF002325">
    <property type="entry name" value="PRK01278.1"/>
    <property type="match status" value="1"/>
</dbReference>
<keyword evidence="4 5" id="KW-0663">Pyridoxal phosphate</keyword>
<evidence type="ECO:0000256" key="3">
    <source>
        <dbReference type="ARBA" id="ARBA00022679"/>
    </source>
</evidence>
<protein>
    <recommendedName>
        <fullName evidence="5">Acetylornithine aminotransferase</fullName>
        <shortName evidence="5">ACOAT</shortName>
        <ecNumber evidence="5">2.6.1.11</ecNumber>
    </recommendedName>
</protein>
<dbReference type="EC" id="2.6.1.11" evidence="5"/>
<comment type="subcellular location">
    <subcellularLocation>
        <location evidence="5">Cytoplasm</location>
    </subcellularLocation>
</comment>
<accession>A0A1M7ZJW7</accession>
<comment type="subunit">
    <text evidence="5">Homodimer.</text>
</comment>
<dbReference type="InterPro" id="IPR004636">
    <property type="entry name" value="AcOrn/SuccOrn_fam"/>
</dbReference>
<keyword evidence="6" id="KW-0175">Coiled coil</keyword>
<keyword evidence="2 5" id="KW-0032">Aminotransferase</keyword>
<evidence type="ECO:0000256" key="6">
    <source>
        <dbReference type="SAM" id="Coils"/>
    </source>
</evidence>
<dbReference type="Gene3D" id="3.40.640.10">
    <property type="entry name" value="Type I PLP-dependent aspartate aminotransferase-like (Major domain)"/>
    <property type="match status" value="1"/>
</dbReference>
<evidence type="ECO:0000256" key="4">
    <source>
        <dbReference type="ARBA" id="ARBA00022898"/>
    </source>
</evidence>
<dbReference type="OrthoDB" id="9801834at2"/>
<dbReference type="InterPro" id="IPR005814">
    <property type="entry name" value="Aminotrans_3"/>
</dbReference>
<feature type="binding site" evidence="5">
    <location>
        <position position="141"/>
    </location>
    <ligand>
        <name>N(2)-acetyl-L-ornithine</name>
        <dbReference type="ChEBI" id="CHEBI:57805"/>
    </ligand>
</feature>
<dbReference type="FunFam" id="3.40.640.10:FF:000004">
    <property type="entry name" value="Acetylornithine aminotransferase"/>
    <property type="match status" value="1"/>
</dbReference>
<comment type="similarity">
    <text evidence="5">Belongs to the class-III pyridoxal-phosphate-dependent aminotransferase family. ArgD subfamily.</text>
</comment>
<dbReference type="SUPFAM" id="SSF53383">
    <property type="entry name" value="PLP-dependent transferases"/>
    <property type="match status" value="1"/>
</dbReference>
<name>A0A1M7ZJW7_9HYPH</name>
<feature type="binding site" evidence="5">
    <location>
        <position position="281"/>
    </location>
    <ligand>
        <name>pyridoxal 5'-phosphate</name>
        <dbReference type="ChEBI" id="CHEBI:597326"/>
    </ligand>
</feature>
<evidence type="ECO:0000256" key="1">
    <source>
        <dbReference type="ARBA" id="ARBA00022571"/>
    </source>
</evidence>
<dbReference type="InterPro" id="IPR049704">
    <property type="entry name" value="Aminotrans_3_PPA_site"/>
</dbReference>
<dbReference type="PANTHER" id="PTHR11986">
    <property type="entry name" value="AMINOTRANSFERASE CLASS III"/>
    <property type="match status" value="1"/>
</dbReference>
<dbReference type="GO" id="GO:0030170">
    <property type="term" value="F:pyridoxal phosphate binding"/>
    <property type="evidence" value="ECO:0007669"/>
    <property type="project" value="InterPro"/>
</dbReference>
<evidence type="ECO:0000256" key="5">
    <source>
        <dbReference type="HAMAP-Rule" id="MF_01107"/>
    </source>
</evidence>
<dbReference type="HAMAP" id="MF_01107">
    <property type="entry name" value="ArgD_aminotrans_3"/>
    <property type="match status" value="1"/>
</dbReference>